<keyword evidence="1" id="KW-0812">Transmembrane</keyword>
<keyword evidence="3" id="KW-1185">Reference proteome</keyword>
<reference evidence="2 3" key="1">
    <citation type="submission" date="2019-10" db="EMBL/GenBank/DDBJ databases">
        <title>Dictyobacter vulcani sp. nov., within the class Ktedonobacteria, isolated from soil of volcanic Mt. Zao.</title>
        <authorList>
            <person name="Zheng Y."/>
            <person name="Wang C.M."/>
            <person name="Sakai Y."/>
            <person name="Abe K."/>
            <person name="Yokota A."/>
            <person name="Yabe S."/>
        </authorList>
    </citation>
    <scope>NUCLEOTIDE SEQUENCE [LARGE SCALE GENOMIC DNA]</scope>
    <source>
        <strain evidence="2 3">W12</strain>
    </source>
</reference>
<organism evidence="2 3">
    <name type="scientific">Dictyobacter vulcani</name>
    <dbReference type="NCBI Taxonomy" id="2607529"/>
    <lineage>
        <taxon>Bacteria</taxon>
        <taxon>Bacillati</taxon>
        <taxon>Chloroflexota</taxon>
        <taxon>Ktedonobacteria</taxon>
        <taxon>Ktedonobacterales</taxon>
        <taxon>Dictyobacteraceae</taxon>
        <taxon>Dictyobacter</taxon>
    </lineage>
</organism>
<gene>
    <name evidence="2" type="ORF">KDW_23250</name>
</gene>
<protein>
    <submittedName>
        <fullName evidence="2">Uncharacterized protein</fullName>
    </submittedName>
</protein>
<dbReference type="Proteomes" id="UP000326912">
    <property type="component" value="Unassembled WGS sequence"/>
</dbReference>
<feature type="transmembrane region" description="Helical" evidence="1">
    <location>
        <begin position="44"/>
        <end position="64"/>
    </location>
</feature>
<keyword evidence="1" id="KW-1133">Transmembrane helix</keyword>
<keyword evidence="1" id="KW-0472">Membrane</keyword>
<sequence>MGKKVSLLILSITITLFFLLVGIYELTRAFHETVSGDNLTAAQVAGWISVILFLLAGVCTLLIVKSDHTNL</sequence>
<name>A0A5J4KK69_9CHLR</name>
<accession>A0A5J4KK69</accession>
<proteinExistence type="predicted"/>
<evidence type="ECO:0000313" key="2">
    <source>
        <dbReference type="EMBL" id="GER88163.1"/>
    </source>
</evidence>
<evidence type="ECO:0000256" key="1">
    <source>
        <dbReference type="SAM" id="Phobius"/>
    </source>
</evidence>
<comment type="caution">
    <text evidence="2">The sequence shown here is derived from an EMBL/GenBank/DDBJ whole genome shotgun (WGS) entry which is preliminary data.</text>
</comment>
<dbReference type="EMBL" id="BKZW01000001">
    <property type="protein sequence ID" value="GER88163.1"/>
    <property type="molecule type" value="Genomic_DNA"/>
</dbReference>
<feature type="transmembrane region" description="Helical" evidence="1">
    <location>
        <begin position="7"/>
        <end position="24"/>
    </location>
</feature>
<evidence type="ECO:0000313" key="3">
    <source>
        <dbReference type="Proteomes" id="UP000326912"/>
    </source>
</evidence>
<dbReference type="AlphaFoldDB" id="A0A5J4KK69"/>